<reference evidence="12" key="1">
    <citation type="submission" date="2021-01" db="EMBL/GenBank/DDBJ databases">
        <authorList>
            <person name="Corre E."/>
            <person name="Pelletier E."/>
            <person name="Niang G."/>
            <person name="Scheremetjew M."/>
            <person name="Finn R."/>
            <person name="Kale V."/>
            <person name="Holt S."/>
            <person name="Cochrane G."/>
            <person name="Meng A."/>
            <person name="Brown T."/>
            <person name="Cohen L."/>
        </authorList>
    </citation>
    <scope>NUCLEOTIDE SEQUENCE</scope>
    <source>
        <strain evidence="12">CCMP1897</strain>
    </source>
</reference>
<dbReference type="PANTHER" id="PTHR12271:SF40">
    <property type="entry name" value="POLY(A) RNA POLYMERASE GLD2"/>
    <property type="match status" value="1"/>
</dbReference>
<comment type="similarity">
    <text evidence="4">Belongs to the DNA polymerase type-B-like family.</text>
</comment>
<dbReference type="Gene3D" id="1.10.1410.10">
    <property type="match status" value="1"/>
</dbReference>
<accession>A0A7S3UGI9</accession>
<keyword evidence="6" id="KW-0808">Transferase</keyword>
<sequence length="519" mass="58288">MDGWDDDGRGESEGTRDRPTAASQELWRSLEGWRLEPNGRAVGTDGTWNTPVDATVPPTPDFAPKVQNRERAMAAFASVPDQPETNTCDRTAGRHTHTSTSTSTMWSGGGLWAPPTTTTTTTTTTTNSSSNNNNNKQGSASAKKEREGKGNANQRERGHRQTHERGRRGTGDGQLRAEPVRLTQQLHELVRGLLPTKEETERKARTVYFLQMMVGNAWKQAKIDIFGSAANSFGVRGSDIDISVDLPIEEDDRDAKVKVIETLGDMLQQVGMEKVVVLAHARVPLVKYVDPRTGCASDICINNRVAVANTKMLCDYARIDSRLRQLAFAVKHWARARKVNETYRGTLSSYAYVLMCIHLLQRRNPPVLPCLQGMRPTFSKLLQKGQDIVKCEYFDEVDKLARFGDNNRESVAELLFSFFEYWAWRHDYAHSVVSIRTGGFLSKAEKGWTKRIGNERHLICIEDPFETGHDLGRVVDRNSISALRDEFVRAAKILRDEEDPLPKLFEPYVRPDEQDPGEG</sequence>
<keyword evidence="5" id="KW-0963">Cytoplasm</keyword>
<dbReference type="AlphaFoldDB" id="A0A7S3UGI9"/>
<feature type="compositionally biased region" description="Basic and acidic residues" evidence="9">
    <location>
        <begin position="142"/>
        <end position="170"/>
    </location>
</feature>
<dbReference type="GO" id="GO:0046872">
    <property type="term" value="F:metal ion binding"/>
    <property type="evidence" value="ECO:0007669"/>
    <property type="project" value="UniProtKB-KW"/>
</dbReference>
<dbReference type="CDD" id="cd05402">
    <property type="entry name" value="NT_PAP_TUTase"/>
    <property type="match status" value="1"/>
</dbReference>
<dbReference type="GO" id="GO:0010605">
    <property type="term" value="P:negative regulation of macromolecule metabolic process"/>
    <property type="evidence" value="ECO:0007669"/>
    <property type="project" value="UniProtKB-ARBA"/>
</dbReference>
<dbReference type="GO" id="GO:0043488">
    <property type="term" value="P:regulation of mRNA stability"/>
    <property type="evidence" value="ECO:0007669"/>
    <property type="project" value="UniProtKB-ARBA"/>
</dbReference>
<evidence type="ECO:0000313" key="12">
    <source>
        <dbReference type="EMBL" id="CAE0611873.1"/>
    </source>
</evidence>
<dbReference type="GO" id="GO:0010628">
    <property type="term" value="P:positive regulation of gene expression"/>
    <property type="evidence" value="ECO:0007669"/>
    <property type="project" value="UniProtKB-ARBA"/>
</dbReference>
<proteinExistence type="inferred from homology"/>
<evidence type="ECO:0008006" key="13">
    <source>
        <dbReference type="Google" id="ProtNLM"/>
    </source>
</evidence>
<feature type="domain" description="Poly(A) RNA polymerase mitochondrial-like central palm" evidence="11">
    <location>
        <begin position="182"/>
        <end position="317"/>
    </location>
</feature>
<protein>
    <recommendedName>
        <fullName evidence="13">PAP-associated domain-containing protein</fullName>
    </recommendedName>
</protein>
<keyword evidence="7" id="KW-0479">Metal-binding</keyword>
<dbReference type="InterPro" id="IPR002058">
    <property type="entry name" value="PAP_assoc"/>
</dbReference>
<feature type="compositionally biased region" description="Low complexity" evidence="9">
    <location>
        <begin position="116"/>
        <end position="135"/>
    </location>
</feature>
<gene>
    <name evidence="12" type="ORF">PSAL00342_LOCUS5708</name>
</gene>
<evidence type="ECO:0000256" key="5">
    <source>
        <dbReference type="ARBA" id="ARBA00022490"/>
    </source>
</evidence>
<feature type="region of interest" description="Disordered" evidence="9">
    <location>
        <begin position="1"/>
        <end position="62"/>
    </location>
</feature>
<dbReference type="SUPFAM" id="SSF81301">
    <property type="entry name" value="Nucleotidyltransferase"/>
    <property type="match status" value="1"/>
</dbReference>
<dbReference type="GO" id="GO:0031123">
    <property type="term" value="P:RNA 3'-end processing"/>
    <property type="evidence" value="ECO:0007669"/>
    <property type="project" value="TreeGrafter"/>
</dbReference>
<dbReference type="InterPro" id="IPR054708">
    <property type="entry name" value="MTPAP-like_central"/>
</dbReference>
<comment type="subcellular location">
    <subcellularLocation>
        <location evidence="3">Cytoplasm</location>
    </subcellularLocation>
</comment>
<dbReference type="Pfam" id="PF22600">
    <property type="entry name" value="MTPAP-like_central"/>
    <property type="match status" value="1"/>
</dbReference>
<comment type="cofactor">
    <cofactor evidence="1">
        <name>Mn(2+)</name>
        <dbReference type="ChEBI" id="CHEBI:29035"/>
    </cofactor>
</comment>
<evidence type="ECO:0000256" key="6">
    <source>
        <dbReference type="ARBA" id="ARBA00022679"/>
    </source>
</evidence>
<evidence type="ECO:0000259" key="11">
    <source>
        <dbReference type="Pfam" id="PF22600"/>
    </source>
</evidence>
<dbReference type="Gene3D" id="3.30.460.10">
    <property type="entry name" value="Beta Polymerase, domain 2"/>
    <property type="match status" value="1"/>
</dbReference>
<feature type="region of interest" description="Disordered" evidence="9">
    <location>
        <begin position="78"/>
        <end position="175"/>
    </location>
</feature>
<evidence type="ECO:0000256" key="9">
    <source>
        <dbReference type="SAM" id="MobiDB-lite"/>
    </source>
</evidence>
<evidence type="ECO:0000259" key="10">
    <source>
        <dbReference type="Pfam" id="PF03828"/>
    </source>
</evidence>
<dbReference type="EMBL" id="HBIS01006310">
    <property type="protein sequence ID" value="CAE0611873.1"/>
    <property type="molecule type" value="Transcribed_RNA"/>
</dbReference>
<organism evidence="12">
    <name type="scientific">Picocystis salinarum</name>
    <dbReference type="NCBI Taxonomy" id="88271"/>
    <lineage>
        <taxon>Eukaryota</taxon>
        <taxon>Viridiplantae</taxon>
        <taxon>Chlorophyta</taxon>
        <taxon>Picocystophyceae</taxon>
        <taxon>Picocystales</taxon>
        <taxon>Picocystaceae</taxon>
        <taxon>Picocystis</taxon>
    </lineage>
</organism>
<dbReference type="FunFam" id="1.10.1410.10:FF:000018">
    <property type="entry name" value="Terminal uridylyltransferase cid1"/>
    <property type="match status" value="1"/>
</dbReference>
<feature type="compositionally biased region" description="Basic and acidic residues" evidence="9">
    <location>
        <begin position="1"/>
        <end position="19"/>
    </location>
</feature>
<dbReference type="PANTHER" id="PTHR12271">
    <property type="entry name" value="POLY A POLYMERASE CID PAP -RELATED"/>
    <property type="match status" value="1"/>
</dbReference>
<comment type="cofactor">
    <cofactor evidence="2">
        <name>Mg(2+)</name>
        <dbReference type="ChEBI" id="CHEBI:18420"/>
    </cofactor>
</comment>
<dbReference type="GO" id="GO:0005737">
    <property type="term" value="C:cytoplasm"/>
    <property type="evidence" value="ECO:0007669"/>
    <property type="project" value="UniProtKB-SubCell"/>
</dbReference>
<evidence type="ECO:0000256" key="8">
    <source>
        <dbReference type="ARBA" id="ARBA00022842"/>
    </source>
</evidence>
<evidence type="ECO:0000256" key="4">
    <source>
        <dbReference type="ARBA" id="ARBA00008593"/>
    </source>
</evidence>
<dbReference type="SUPFAM" id="SSF81631">
    <property type="entry name" value="PAP/OAS1 substrate-binding domain"/>
    <property type="match status" value="1"/>
</dbReference>
<dbReference type="InterPro" id="IPR043519">
    <property type="entry name" value="NT_sf"/>
</dbReference>
<dbReference type="GO" id="GO:0016779">
    <property type="term" value="F:nucleotidyltransferase activity"/>
    <property type="evidence" value="ECO:0007669"/>
    <property type="project" value="UniProtKB-ARBA"/>
</dbReference>
<evidence type="ECO:0000256" key="1">
    <source>
        <dbReference type="ARBA" id="ARBA00001936"/>
    </source>
</evidence>
<evidence type="ECO:0000256" key="3">
    <source>
        <dbReference type="ARBA" id="ARBA00004496"/>
    </source>
</evidence>
<evidence type="ECO:0000256" key="7">
    <source>
        <dbReference type="ARBA" id="ARBA00022723"/>
    </source>
</evidence>
<feature type="domain" description="PAP-associated" evidence="10">
    <location>
        <begin position="410"/>
        <end position="469"/>
    </location>
</feature>
<dbReference type="Pfam" id="PF03828">
    <property type="entry name" value="PAP_assoc"/>
    <property type="match status" value="1"/>
</dbReference>
<keyword evidence="8" id="KW-0460">Magnesium</keyword>
<evidence type="ECO:0000256" key="2">
    <source>
        <dbReference type="ARBA" id="ARBA00001946"/>
    </source>
</evidence>
<name>A0A7S3UGI9_9CHLO</name>